<dbReference type="GO" id="GO:0030170">
    <property type="term" value="F:pyridoxal phosphate binding"/>
    <property type="evidence" value="ECO:0007669"/>
    <property type="project" value="TreeGrafter"/>
</dbReference>
<evidence type="ECO:0000256" key="4">
    <source>
        <dbReference type="RuleBase" id="RU004508"/>
    </source>
</evidence>
<dbReference type="AlphaFoldDB" id="A0A510V449"/>
<dbReference type="InterPro" id="IPR015422">
    <property type="entry name" value="PyrdxlP-dep_Trfase_small"/>
</dbReference>
<dbReference type="PIRSF" id="PIRSF000390">
    <property type="entry name" value="PLP_StrS"/>
    <property type="match status" value="1"/>
</dbReference>
<evidence type="ECO:0000256" key="3">
    <source>
        <dbReference type="PIRSR" id="PIRSR000390-2"/>
    </source>
</evidence>
<accession>A0A510V449</accession>
<keyword evidence="5" id="KW-0032">Aminotransferase</keyword>
<sequence length="366" mass="39472">MIPISSVELGPEVEAEVLKVLRSGMIAQGPVVAEFERRFAKLTGVKHAVAVNNGTTALVAALQVQDLEPGDEVVTSPFTFVATLNAILEAGATATFADIRDEDFNLDPAATEAALTDRTRVVMPVHLYGQTVEASAFTALAERRGLVLVEDSAQSHGATFEGRAAGSFGIGCFSFYGTKNLTTGEGGIITTDDDGIADRLRVLRNQGMRARYQYEVAGHNYRLTDLQAAVVLPQLDRYAAKVADRRANAAALIEGLQDVPGLVVPRQLAGREHVWHQFTVRVTTDAAVSRDELVARLTEAGVGSGIYYPKLVFDYETYRNHPRVRISDVPVAAQVVTEVVSLPVHPRLSGDDVQHVVESVRKILGA</sequence>
<evidence type="ECO:0000256" key="1">
    <source>
        <dbReference type="ARBA" id="ARBA00001933"/>
    </source>
</evidence>
<dbReference type="GO" id="GO:0008483">
    <property type="term" value="F:transaminase activity"/>
    <property type="evidence" value="ECO:0007669"/>
    <property type="project" value="UniProtKB-KW"/>
</dbReference>
<dbReference type="InterPro" id="IPR000653">
    <property type="entry name" value="DegT/StrS_aminotransferase"/>
</dbReference>
<evidence type="ECO:0000313" key="6">
    <source>
        <dbReference type="Proteomes" id="UP000321118"/>
    </source>
</evidence>
<dbReference type="PANTHER" id="PTHR30244:SF34">
    <property type="entry name" value="DTDP-4-AMINO-4,6-DIDEOXYGALACTOSE TRANSAMINASE"/>
    <property type="match status" value="1"/>
</dbReference>
<feature type="modified residue" description="N6-(pyridoxal phosphate)lysine" evidence="3">
    <location>
        <position position="179"/>
    </location>
</feature>
<dbReference type="InterPro" id="IPR015421">
    <property type="entry name" value="PyrdxlP-dep_Trfase_major"/>
</dbReference>
<evidence type="ECO:0000256" key="2">
    <source>
        <dbReference type="PIRSR" id="PIRSR000390-1"/>
    </source>
</evidence>
<dbReference type="Pfam" id="PF01041">
    <property type="entry name" value="DegT_DnrJ_EryC1"/>
    <property type="match status" value="1"/>
</dbReference>
<dbReference type="InterPro" id="IPR015424">
    <property type="entry name" value="PyrdxlP-dep_Trfase"/>
</dbReference>
<dbReference type="Gene3D" id="3.40.640.10">
    <property type="entry name" value="Type I PLP-dependent aspartate aminotransferase-like (Major domain)"/>
    <property type="match status" value="1"/>
</dbReference>
<dbReference type="SUPFAM" id="SSF53383">
    <property type="entry name" value="PLP-dependent transferases"/>
    <property type="match status" value="1"/>
</dbReference>
<dbReference type="RefSeq" id="WP_146927445.1">
    <property type="nucleotide sequence ID" value="NZ_BJUB01000006.1"/>
</dbReference>
<comment type="cofactor">
    <cofactor evidence="1">
        <name>pyridoxal 5'-phosphate</name>
        <dbReference type="ChEBI" id="CHEBI:597326"/>
    </cofactor>
</comment>
<feature type="active site" description="Proton acceptor" evidence="2">
    <location>
        <position position="179"/>
    </location>
</feature>
<reference evidence="5 6" key="1">
    <citation type="submission" date="2019-07" db="EMBL/GenBank/DDBJ databases">
        <title>Whole genome shotgun sequence of Cellulomonas xylanilytica NBRC 101102.</title>
        <authorList>
            <person name="Hosoyama A."/>
            <person name="Uohara A."/>
            <person name="Ohji S."/>
            <person name="Ichikawa N."/>
        </authorList>
    </citation>
    <scope>NUCLEOTIDE SEQUENCE [LARGE SCALE GENOMIC DNA]</scope>
    <source>
        <strain evidence="5 6">NBRC 101102</strain>
    </source>
</reference>
<organism evidence="5 6">
    <name type="scientific">Cellulomonas xylanilytica</name>
    <dbReference type="NCBI Taxonomy" id="233583"/>
    <lineage>
        <taxon>Bacteria</taxon>
        <taxon>Bacillati</taxon>
        <taxon>Actinomycetota</taxon>
        <taxon>Actinomycetes</taxon>
        <taxon>Micrococcales</taxon>
        <taxon>Cellulomonadaceae</taxon>
        <taxon>Cellulomonas</taxon>
    </lineage>
</organism>
<comment type="caution">
    <text evidence="5">The sequence shown here is derived from an EMBL/GenBank/DDBJ whole genome shotgun (WGS) entry which is preliminary data.</text>
</comment>
<proteinExistence type="inferred from homology"/>
<keyword evidence="3 4" id="KW-0663">Pyridoxal phosphate</keyword>
<gene>
    <name evidence="5" type="ORF">CXY01_21740</name>
</gene>
<dbReference type="CDD" id="cd00616">
    <property type="entry name" value="AHBA_syn"/>
    <property type="match status" value="1"/>
</dbReference>
<dbReference type="Proteomes" id="UP000321118">
    <property type="component" value="Unassembled WGS sequence"/>
</dbReference>
<dbReference type="PANTHER" id="PTHR30244">
    <property type="entry name" value="TRANSAMINASE"/>
    <property type="match status" value="1"/>
</dbReference>
<evidence type="ECO:0000313" key="5">
    <source>
        <dbReference type="EMBL" id="GEK21654.1"/>
    </source>
</evidence>
<dbReference type="Gene3D" id="3.90.1150.10">
    <property type="entry name" value="Aspartate Aminotransferase, domain 1"/>
    <property type="match status" value="1"/>
</dbReference>
<keyword evidence="6" id="KW-1185">Reference proteome</keyword>
<comment type="similarity">
    <text evidence="4">Belongs to the DegT/DnrJ/EryC1 family.</text>
</comment>
<dbReference type="GO" id="GO:0000271">
    <property type="term" value="P:polysaccharide biosynthetic process"/>
    <property type="evidence" value="ECO:0007669"/>
    <property type="project" value="TreeGrafter"/>
</dbReference>
<name>A0A510V449_9CELL</name>
<keyword evidence="5" id="KW-0808">Transferase</keyword>
<dbReference type="OrthoDB" id="9804264at2"/>
<protein>
    <submittedName>
        <fullName evidence="5">Aminotransferase</fullName>
    </submittedName>
</protein>
<dbReference type="EMBL" id="BJUB01000006">
    <property type="protein sequence ID" value="GEK21654.1"/>
    <property type="molecule type" value="Genomic_DNA"/>
</dbReference>